<reference evidence="2 3" key="1">
    <citation type="submission" date="2024-01" db="EMBL/GenBank/DDBJ databases">
        <title>The complete chloroplast genome sequence of Lithospermum erythrorhizon: insights into the phylogenetic relationship among Boraginaceae species and the maternal lineages of purple gromwells.</title>
        <authorList>
            <person name="Okada T."/>
            <person name="Watanabe K."/>
        </authorList>
    </citation>
    <scope>NUCLEOTIDE SEQUENCE [LARGE SCALE GENOMIC DNA]</scope>
</reference>
<feature type="domain" description="GAG-pre-integrase" evidence="1">
    <location>
        <begin position="196"/>
        <end position="256"/>
    </location>
</feature>
<proteinExistence type="predicted"/>
<dbReference type="PANTHER" id="PTHR47481">
    <property type="match status" value="1"/>
</dbReference>
<evidence type="ECO:0000259" key="1">
    <source>
        <dbReference type="Pfam" id="PF13976"/>
    </source>
</evidence>
<evidence type="ECO:0000313" key="3">
    <source>
        <dbReference type="Proteomes" id="UP001454036"/>
    </source>
</evidence>
<keyword evidence="3" id="KW-1185">Reference proteome</keyword>
<protein>
    <recommendedName>
        <fullName evidence="1">GAG-pre-integrase domain-containing protein</fullName>
    </recommendedName>
</protein>
<sequence length="258" mass="28953">MEAWKRLHDIFQDNEGSRAVTLEQEFLGTHMLDFPSASAYCQRLKNLADQLRNVGAPMPDNRLVLQLVSNLTDAYNSVGTLIRQSSLLPKFYNARSMLILEESGLAKKNSISNSPNSLLAKSSTEQSSYSYHAPINSAPAHFDLATSSPHIIKNLVFVRKFTIDNSVSLEFDPFSFSVKNFRTSTKIMNCDSKGELYPITSTTRPSPSLSNFSVITSSLWHGRLDHPGAHVFASLRKHHLIYCTEFFSDFCQSCVLTY</sequence>
<evidence type="ECO:0000313" key="2">
    <source>
        <dbReference type="EMBL" id="GAA0162544.1"/>
    </source>
</evidence>
<dbReference type="AlphaFoldDB" id="A0AAV3QEK8"/>
<dbReference type="InterPro" id="IPR025724">
    <property type="entry name" value="GAG-pre-integrase_dom"/>
</dbReference>
<accession>A0AAV3QEK8</accession>
<dbReference type="Pfam" id="PF13976">
    <property type="entry name" value="gag_pre-integrs"/>
    <property type="match status" value="1"/>
</dbReference>
<gene>
    <name evidence="2" type="ORF">LIER_18613</name>
</gene>
<organism evidence="2 3">
    <name type="scientific">Lithospermum erythrorhizon</name>
    <name type="common">Purple gromwell</name>
    <name type="synonym">Lithospermum officinale var. erythrorhizon</name>
    <dbReference type="NCBI Taxonomy" id="34254"/>
    <lineage>
        <taxon>Eukaryota</taxon>
        <taxon>Viridiplantae</taxon>
        <taxon>Streptophyta</taxon>
        <taxon>Embryophyta</taxon>
        <taxon>Tracheophyta</taxon>
        <taxon>Spermatophyta</taxon>
        <taxon>Magnoliopsida</taxon>
        <taxon>eudicotyledons</taxon>
        <taxon>Gunneridae</taxon>
        <taxon>Pentapetalae</taxon>
        <taxon>asterids</taxon>
        <taxon>lamiids</taxon>
        <taxon>Boraginales</taxon>
        <taxon>Boraginaceae</taxon>
        <taxon>Boraginoideae</taxon>
        <taxon>Lithospermeae</taxon>
        <taxon>Lithospermum</taxon>
    </lineage>
</organism>
<comment type="caution">
    <text evidence="2">The sequence shown here is derived from an EMBL/GenBank/DDBJ whole genome shotgun (WGS) entry which is preliminary data.</text>
</comment>
<dbReference type="EMBL" id="BAABME010004489">
    <property type="protein sequence ID" value="GAA0162544.1"/>
    <property type="molecule type" value="Genomic_DNA"/>
</dbReference>
<dbReference type="Pfam" id="PF14223">
    <property type="entry name" value="Retrotran_gag_2"/>
    <property type="match status" value="1"/>
</dbReference>
<name>A0AAV3QEK8_LITER</name>
<dbReference type="Proteomes" id="UP001454036">
    <property type="component" value="Unassembled WGS sequence"/>
</dbReference>
<dbReference type="PANTHER" id="PTHR47481:SF10">
    <property type="entry name" value="COPIA-LIKE POLYPROTEIN_RETROTRANSPOSON"/>
    <property type="match status" value="1"/>
</dbReference>